<dbReference type="OrthoDB" id="1119199at2"/>
<evidence type="ECO:0000256" key="2">
    <source>
        <dbReference type="SAM" id="SignalP"/>
    </source>
</evidence>
<dbReference type="EMBL" id="FZNY01000001">
    <property type="protein sequence ID" value="SNR41282.1"/>
    <property type="molecule type" value="Genomic_DNA"/>
</dbReference>
<feature type="region of interest" description="Disordered" evidence="1">
    <location>
        <begin position="167"/>
        <end position="192"/>
    </location>
</feature>
<feature type="signal peptide" evidence="2">
    <location>
        <begin position="1"/>
        <end position="23"/>
    </location>
</feature>
<evidence type="ECO:0000256" key="1">
    <source>
        <dbReference type="SAM" id="MobiDB-lite"/>
    </source>
</evidence>
<sequence length="448" mass="49286">MKGIMQSLSILLVMIFTISTINAQNTSRNFSNQGRDWYVSKNTGSGQLGTKERPAKDLGNIIHHLKPNDRIHIAEGIYMSKGKRGADEINVPVQIYGGYDTTFSIRDPWDAHKTIFTGVNEYMKLTDPRIYIRTDQQRESNGQKSTGSVIVVDGIIIDNGPRNRYHKNKNLAIRRKASPKSQQNPSPESGGIVIVGSHYTNINVRNCVVMNTAPTEGAISVRVFAGGKGVIENNFTINNTGYGIHARTGYVGSDERKIPQFTIRRNTSLFTWKHDAIASYGGDAMAFDQNLYATVENNVFGYGHMGGLYNKGAKLTMMNNLFTGNSKYDYREVNDKMAVADIVDEAMHLAPESDGNQGLLIQIAVAERWAEIYAGRQEISRAAVDAAVTVPNTGANQLRSIFGLNLQGGAVAMDAEIFLPLITVEEALPAGLYPWNGMGCNIPKQKTE</sequence>
<feature type="compositionally biased region" description="Basic residues" evidence="1">
    <location>
        <begin position="167"/>
        <end position="178"/>
    </location>
</feature>
<organism evidence="3 4">
    <name type="scientific">Dokdonia pacifica</name>
    <dbReference type="NCBI Taxonomy" id="1627892"/>
    <lineage>
        <taxon>Bacteria</taxon>
        <taxon>Pseudomonadati</taxon>
        <taxon>Bacteroidota</taxon>
        <taxon>Flavobacteriia</taxon>
        <taxon>Flavobacteriales</taxon>
        <taxon>Flavobacteriaceae</taxon>
        <taxon>Dokdonia</taxon>
    </lineage>
</organism>
<dbReference type="InterPro" id="IPR012334">
    <property type="entry name" value="Pectin_lyas_fold"/>
</dbReference>
<dbReference type="InterPro" id="IPR011050">
    <property type="entry name" value="Pectin_lyase_fold/virulence"/>
</dbReference>
<protein>
    <recommendedName>
        <fullName evidence="5">Right handed beta helix region</fullName>
    </recommendedName>
</protein>
<evidence type="ECO:0000313" key="4">
    <source>
        <dbReference type="Proteomes" id="UP000198379"/>
    </source>
</evidence>
<name>A0A238W401_9FLAO</name>
<reference evidence="3 4" key="1">
    <citation type="submission" date="2017-06" db="EMBL/GenBank/DDBJ databases">
        <authorList>
            <person name="Kim H.J."/>
            <person name="Triplett B.A."/>
        </authorList>
    </citation>
    <scope>NUCLEOTIDE SEQUENCE [LARGE SCALE GENOMIC DNA]</scope>
    <source>
        <strain evidence="3 4">DSM 25597</strain>
    </source>
</reference>
<dbReference type="RefSeq" id="WP_089369996.1">
    <property type="nucleotide sequence ID" value="NZ_BMEP01000002.1"/>
</dbReference>
<evidence type="ECO:0008006" key="5">
    <source>
        <dbReference type="Google" id="ProtNLM"/>
    </source>
</evidence>
<dbReference type="Proteomes" id="UP000198379">
    <property type="component" value="Unassembled WGS sequence"/>
</dbReference>
<keyword evidence="2" id="KW-0732">Signal</keyword>
<dbReference type="SUPFAM" id="SSF51126">
    <property type="entry name" value="Pectin lyase-like"/>
    <property type="match status" value="1"/>
</dbReference>
<dbReference type="Gene3D" id="2.160.20.10">
    <property type="entry name" value="Single-stranded right-handed beta-helix, Pectin lyase-like"/>
    <property type="match status" value="1"/>
</dbReference>
<dbReference type="AlphaFoldDB" id="A0A238W401"/>
<evidence type="ECO:0000313" key="3">
    <source>
        <dbReference type="EMBL" id="SNR41282.1"/>
    </source>
</evidence>
<accession>A0A238W401</accession>
<keyword evidence="4" id="KW-1185">Reference proteome</keyword>
<proteinExistence type="predicted"/>
<gene>
    <name evidence="3" type="ORF">SAMN06265376_101671</name>
</gene>
<feature type="chain" id="PRO_5013144908" description="Right handed beta helix region" evidence="2">
    <location>
        <begin position="24"/>
        <end position="448"/>
    </location>
</feature>